<evidence type="ECO:0000313" key="3">
    <source>
        <dbReference type="Proteomes" id="UP001589838"/>
    </source>
</evidence>
<comment type="caution">
    <text evidence="2">The sequence shown here is derived from an EMBL/GenBank/DDBJ whole genome shotgun (WGS) entry which is preliminary data.</text>
</comment>
<dbReference type="RefSeq" id="WP_335961847.1">
    <property type="nucleotide sequence ID" value="NZ_JAXBLX010000021.1"/>
</dbReference>
<dbReference type="Gene3D" id="3.10.620.30">
    <property type="match status" value="1"/>
</dbReference>
<dbReference type="Pfam" id="PF01841">
    <property type="entry name" value="Transglut_core"/>
    <property type="match status" value="1"/>
</dbReference>
<proteinExistence type="predicted"/>
<protein>
    <submittedName>
        <fullName evidence="2">Transglutaminase family protein</fullName>
    </submittedName>
</protein>
<name>A0ABV6KDK6_9BACI</name>
<dbReference type="PANTHER" id="PTHR33490:SF6">
    <property type="entry name" value="SLL1049 PROTEIN"/>
    <property type="match status" value="1"/>
</dbReference>
<dbReference type="Pfam" id="PF08379">
    <property type="entry name" value="Bact_transglu_N"/>
    <property type="match status" value="1"/>
</dbReference>
<dbReference type="EMBL" id="JBHLUX010000033">
    <property type="protein sequence ID" value="MFC0471383.1"/>
    <property type="molecule type" value="Genomic_DNA"/>
</dbReference>
<sequence length="288" mass="33463">MKLQVSHFTKYFYQEPVEDSVNEVRLTPITDDHQTCCNHTILLEPTVPLFSYKDYFGNVVHHFTIQGPHQRLVVESRSIVETEEKHSVALNQVSYGDECEILDGEMFQNQYAEFLIETNYTRITPELRMFCASIHQERVSSVYELLEQISHLLFSRFTYDTDASNVHTTVEETLRLNRGVCQDYAHVMIAICRMYGIPARYVSGYHFIGDVNDDQTEIQHASHAWVEAYVPFVGWIGFDPTNNGKIDWRYIKIGHGRNYSDIVPFKGVYQGAGTHDLDVFVDIRIYRE</sequence>
<dbReference type="SMART" id="SM00460">
    <property type="entry name" value="TGc"/>
    <property type="match status" value="1"/>
</dbReference>
<accession>A0ABV6KDK6</accession>
<dbReference type="PANTHER" id="PTHR33490">
    <property type="entry name" value="BLR5614 PROTEIN-RELATED"/>
    <property type="match status" value="1"/>
</dbReference>
<keyword evidence="3" id="KW-1185">Reference proteome</keyword>
<dbReference type="InterPro" id="IPR002931">
    <property type="entry name" value="Transglutaminase-like"/>
</dbReference>
<dbReference type="InterPro" id="IPR038765">
    <property type="entry name" value="Papain-like_cys_pep_sf"/>
</dbReference>
<evidence type="ECO:0000259" key="1">
    <source>
        <dbReference type="SMART" id="SM00460"/>
    </source>
</evidence>
<evidence type="ECO:0000313" key="2">
    <source>
        <dbReference type="EMBL" id="MFC0471383.1"/>
    </source>
</evidence>
<gene>
    <name evidence="2" type="ORF">ACFFHM_13010</name>
</gene>
<dbReference type="InterPro" id="IPR013589">
    <property type="entry name" value="Bac_transglu_N"/>
</dbReference>
<dbReference type="SUPFAM" id="SSF54001">
    <property type="entry name" value="Cysteine proteinases"/>
    <property type="match status" value="1"/>
</dbReference>
<dbReference type="Proteomes" id="UP001589838">
    <property type="component" value="Unassembled WGS sequence"/>
</dbReference>
<reference evidence="2 3" key="1">
    <citation type="submission" date="2024-09" db="EMBL/GenBank/DDBJ databases">
        <authorList>
            <person name="Sun Q."/>
            <person name="Mori K."/>
        </authorList>
    </citation>
    <scope>NUCLEOTIDE SEQUENCE [LARGE SCALE GENOMIC DNA]</scope>
    <source>
        <strain evidence="2 3">NCAIM B.02610</strain>
    </source>
</reference>
<feature type="domain" description="Transglutaminase-like" evidence="1">
    <location>
        <begin position="173"/>
        <end position="242"/>
    </location>
</feature>
<organism evidence="2 3">
    <name type="scientific">Halalkalibacter kiskunsagensis</name>
    <dbReference type="NCBI Taxonomy" id="1548599"/>
    <lineage>
        <taxon>Bacteria</taxon>
        <taxon>Bacillati</taxon>
        <taxon>Bacillota</taxon>
        <taxon>Bacilli</taxon>
        <taxon>Bacillales</taxon>
        <taxon>Bacillaceae</taxon>
        <taxon>Halalkalibacter</taxon>
    </lineage>
</organism>